<dbReference type="PATRIC" id="fig|1367847.3.peg.1974"/>
<dbReference type="STRING" id="1367847.JCM7686_1981"/>
<protein>
    <submittedName>
        <fullName evidence="3">Uncharacterized protein</fullName>
    </submittedName>
</protein>
<dbReference type="eggNOG" id="ENOG50313G5">
    <property type="taxonomic scope" value="Bacteria"/>
</dbReference>
<feature type="region of interest" description="Disordered" evidence="1">
    <location>
        <begin position="144"/>
        <end position="196"/>
    </location>
</feature>
<feature type="chain" id="PRO_5004544628" evidence="2">
    <location>
        <begin position="29"/>
        <end position="196"/>
    </location>
</feature>
<evidence type="ECO:0000256" key="2">
    <source>
        <dbReference type="SAM" id="SignalP"/>
    </source>
</evidence>
<dbReference type="HOGENOM" id="CLU_1389052_0_0_5"/>
<evidence type="ECO:0000256" key="1">
    <source>
        <dbReference type="SAM" id="MobiDB-lite"/>
    </source>
</evidence>
<dbReference type="OrthoDB" id="7308154at2"/>
<gene>
    <name evidence="3" type="ORF">JCM7686_1981</name>
</gene>
<dbReference type="RefSeq" id="WP_020950720.1">
    <property type="nucleotide sequence ID" value="NC_022041.1"/>
</dbReference>
<dbReference type="Proteomes" id="UP000015480">
    <property type="component" value="Chromosome"/>
</dbReference>
<name>S5XV42_PARAH</name>
<reference evidence="3 4" key="1">
    <citation type="journal article" date="2014" name="BMC Genomics">
        <title>Architecture and functions of a multipartite genome of the methylotrophic bacterium Paracoccus aminophilus JCM 7686, containing primary and secondary chromids.</title>
        <authorList>
            <person name="Dziewit L."/>
            <person name="Czarnecki J."/>
            <person name="Wibberg D."/>
            <person name="Radlinska M."/>
            <person name="Mrozek P."/>
            <person name="Szymczak M."/>
            <person name="Schluter A."/>
            <person name="Puhler A."/>
            <person name="Bartosik D."/>
        </authorList>
    </citation>
    <scope>NUCLEOTIDE SEQUENCE [LARGE SCALE GENOMIC DNA]</scope>
    <source>
        <strain evidence="3">JCM 7686</strain>
    </source>
</reference>
<accession>S5XV42</accession>
<dbReference type="AlphaFoldDB" id="S5XV42"/>
<keyword evidence="4" id="KW-1185">Reference proteome</keyword>
<proteinExistence type="predicted"/>
<dbReference type="EMBL" id="CP006650">
    <property type="protein sequence ID" value="AGT09082.1"/>
    <property type="molecule type" value="Genomic_DNA"/>
</dbReference>
<organism evidence="3 4">
    <name type="scientific">Paracoccus aminophilus JCM 7686</name>
    <dbReference type="NCBI Taxonomy" id="1367847"/>
    <lineage>
        <taxon>Bacteria</taxon>
        <taxon>Pseudomonadati</taxon>
        <taxon>Pseudomonadota</taxon>
        <taxon>Alphaproteobacteria</taxon>
        <taxon>Rhodobacterales</taxon>
        <taxon>Paracoccaceae</taxon>
        <taxon>Paracoccus</taxon>
    </lineage>
</organism>
<dbReference type="KEGG" id="pami:JCM7686_1981"/>
<keyword evidence="2" id="KW-0732">Signal</keyword>
<evidence type="ECO:0000313" key="4">
    <source>
        <dbReference type="Proteomes" id="UP000015480"/>
    </source>
</evidence>
<evidence type="ECO:0000313" key="3">
    <source>
        <dbReference type="EMBL" id="AGT09082.1"/>
    </source>
</evidence>
<feature type="signal peptide" evidence="2">
    <location>
        <begin position="1"/>
        <end position="28"/>
    </location>
</feature>
<sequence>MKHALMSLMLALPLAVPLTLNLPPAGHAQGYTPPSAAEGDPSRATPDLSPNAPAPMDRNPGRDLGRSLGKGLSGDDFGKALDDQLGSFLDGLANDLQPHMEAIGRDLGARLNTLAPIFDDLGNMVDDIKNYQAPERLANGDILIRRKPGAPPPPPVSEQFQDLTRPAPEMDPRLNPPADRPDRAAPALPKGPQIDL</sequence>
<feature type="region of interest" description="Disordered" evidence="1">
    <location>
        <begin position="27"/>
        <end position="71"/>
    </location>
</feature>